<feature type="domain" description="Olfactomedin-like" evidence="7">
    <location>
        <begin position="302"/>
        <end position="571"/>
    </location>
</feature>
<keyword evidence="11" id="KW-1185">Reference proteome</keyword>
<dbReference type="EMBL" id="CAJFCV020000001">
    <property type="protein sequence ID" value="CAG9080670.1"/>
    <property type="molecule type" value="Genomic_DNA"/>
</dbReference>
<dbReference type="SMR" id="A0A1I7S822"/>
<reference evidence="9" key="2">
    <citation type="submission" date="2020-08" db="EMBL/GenBank/DDBJ databases">
        <authorList>
            <person name="Kikuchi T."/>
        </authorList>
    </citation>
    <scope>NUCLEOTIDE SEQUENCE</scope>
    <source>
        <strain evidence="8">Ka4C1</strain>
    </source>
</reference>
<dbReference type="PROSITE" id="PS51132">
    <property type="entry name" value="OLF"/>
    <property type="match status" value="1"/>
</dbReference>
<evidence type="ECO:0000256" key="3">
    <source>
        <dbReference type="ARBA" id="ARBA00022737"/>
    </source>
</evidence>
<evidence type="ECO:0000256" key="1">
    <source>
        <dbReference type="ARBA" id="ARBA00004613"/>
    </source>
</evidence>
<dbReference type="GO" id="GO:0007165">
    <property type="term" value="P:signal transduction"/>
    <property type="evidence" value="ECO:0007669"/>
    <property type="project" value="TreeGrafter"/>
</dbReference>
<keyword evidence="6" id="KW-0472">Membrane</keyword>
<feature type="region of interest" description="Disordered" evidence="5">
    <location>
        <begin position="219"/>
        <end position="260"/>
    </location>
</feature>
<evidence type="ECO:0000313" key="11">
    <source>
        <dbReference type="Proteomes" id="UP000659654"/>
    </source>
</evidence>
<accession>A0A1I7S822</accession>
<dbReference type="Proteomes" id="UP000659654">
    <property type="component" value="Unassembled WGS sequence"/>
</dbReference>
<dbReference type="PANTHER" id="PTHR23192:SF83">
    <property type="entry name" value="OLFACTOMEDIN-LIKE DOMAIN-CONTAINING PROTEIN"/>
    <property type="match status" value="1"/>
</dbReference>
<evidence type="ECO:0000256" key="4">
    <source>
        <dbReference type="PROSITE-ProRule" id="PRU00446"/>
    </source>
</evidence>
<feature type="region of interest" description="Disordered" evidence="5">
    <location>
        <begin position="106"/>
        <end position="144"/>
    </location>
</feature>
<dbReference type="Pfam" id="PF02191">
    <property type="entry name" value="OLF"/>
    <property type="match status" value="1"/>
</dbReference>
<evidence type="ECO:0000313" key="10">
    <source>
        <dbReference type="Proteomes" id="UP000095284"/>
    </source>
</evidence>
<dbReference type="InterPro" id="IPR003112">
    <property type="entry name" value="Olfac-like_dom"/>
</dbReference>
<dbReference type="EMBL" id="CAJFDI010000001">
    <property type="protein sequence ID" value="CAD5208218.1"/>
    <property type="molecule type" value="Genomic_DNA"/>
</dbReference>
<dbReference type="OrthoDB" id="8626508at2759"/>
<keyword evidence="6" id="KW-0812">Transmembrane</keyword>
<organism evidence="10 12">
    <name type="scientific">Bursaphelenchus xylophilus</name>
    <name type="common">Pinewood nematode worm</name>
    <name type="synonym">Aphelenchoides xylophilus</name>
    <dbReference type="NCBI Taxonomy" id="6326"/>
    <lineage>
        <taxon>Eukaryota</taxon>
        <taxon>Metazoa</taxon>
        <taxon>Ecdysozoa</taxon>
        <taxon>Nematoda</taxon>
        <taxon>Chromadorea</taxon>
        <taxon>Rhabditida</taxon>
        <taxon>Tylenchina</taxon>
        <taxon>Tylenchomorpha</taxon>
        <taxon>Aphelenchoidea</taxon>
        <taxon>Aphelenchoididae</taxon>
        <taxon>Bursaphelenchus</taxon>
    </lineage>
</organism>
<feature type="compositionally biased region" description="Basic residues" evidence="5">
    <location>
        <begin position="237"/>
        <end position="251"/>
    </location>
</feature>
<dbReference type="SMART" id="SM00284">
    <property type="entry name" value="OLF"/>
    <property type="match status" value="1"/>
</dbReference>
<keyword evidence="6" id="KW-1133">Transmembrane helix</keyword>
<gene>
    <name evidence="8" type="ORF">BXYJ_LOCUS454</name>
</gene>
<evidence type="ECO:0000313" key="8">
    <source>
        <dbReference type="EMBL" id="CAD5208218.1"/>
    </source>
</evidence>
<comment type="caution">
    <text evidence="4">Lacks conserved residue(s) required for the propagation of feature annotation.</text>
</comment>
<keyword evidence="2" id="KW-0964">Secreted</keyword>
<dbReference type="Proteomes" id="UP000095284">
    <property type="component" value="Unplaced"/>
</dbReference>
<reference evidence="12" key="1">
    <citation type="submission" date="2016-11" db="UniProtKB">
        <authorList>
            <consortium name="WormBaseParasite"/>
        </authorList>
    </citation>
    <scope>IDENTIFICATION</scope>
</reference>
<dbReference type="InterPro" id="IPR008160">
    <property type="entry name" value="Collagen"/>
</dbReference>
<evidence type="ECO:0000313" key="12">
    <source>
        <dbReference type="WBParaSite" id="BXY_0916500.1"/>
    </source>
</evidence>
<dbReference type="Proteomes" id="UP000582659">
    <property type="component" value="Unassembled WGS sequence"/>
</dbReference>
<proteinExistence type="predicted"/>
<dbReference type="InterPro" id="IPR050605">
    <property type="entry name" value="Olfactomedin-like_domain"/>
</dbReference>
<dbReference type="eggNOG" id="KOG3545">
    <property type="taxonomic scope" value="Eukaryota"/>
</dbReference>
<dbReference type="Pfam" id="PF01391">
    <property type="entry name" value="Collagen"/>
    <property type="match status" value="1"/>
</dbReference>
<comment type="subcellular location">
    <subcellularLocation>
        <location evidence="1">Secreted</location>
    </subcellularLocation>
</comment>
<dbReference type="PANTHER" id="PTHR23192">
    <property type="entry name" value="OLFACTOMEDIN-RELATED"/>
    <property type="match status" value="1"/>
</dbReference>
<feature type="transmembrane region" description="Helical" evidence="6">
    <location>
        <begin position="12"/>
        <end position="32"/>
    </location>
</feature>
<evidence type="ECO:0000256" key="2">
    <source>
        <dbReference type="ARBA" id="ARBA00022525"/>
    </source>
</evidence>
<keyword evidence="3" id="KW-0677">Repeat</keyword>
<evidence type="ECO:0000259" key="7">
    <source>
        <dbReference type="PROSITE" id="PS51132"/>
    </source>
</evidence>
<dbReference type="GO" id="GO:0005615">
    <property type="term" value="C:extracellular space"/>
    <property type="evidence" value="ECO:0007669"/>
    <property type="project" value="TreeGrafter"/>
</dbReference>
<evidence type="ECO:0000313" key="9">
    <source>
        <dbReference type="EMBL" id="CAG9080670.1"/>
    </source>
</evidence>
<name>A0A1I7S822_BURXY</name>
<evidence type="ECO:0000256" key="6">
    <source>
        <dbReference type="SAM" id="Phobius"/>
    </source>
</evidence>
<dbReference type="WBParaSite" id="BXY_0916500.1">
    <property type="protein sequence ID" value="BXY_0916500.1"/>
    <property type="gene ID" value="BXY_0916500"/>
</dbReference>
<protein>
    <submittedName>
        <fullName evidence="8">(pine wood nematode) hypothetical protein</fullName>
    </submittedName>
    <submittedName>
        <fullName evidence="12">Olfactomedin-like domain-containing protein</fullName>
    </submittedName>
</protein>
<sequence>MSKLEASRAVLFTRVIIFAQFVNFLLILGVYINAYNNLQSVKCGRTEDVRSKRASGYVDDAKPVDSLNEWAILIGEQTIIPKHVFELSCGRVHRYCSDKSMKLQGFRGPPGPTGAKGPIGPPGRRGPTGSIGPLGLVGDAGEVGPPGRDGRCNCTFPELYVQRIAVPGPPIIQIQEKIVPVPVVVVNEVEVTKLVPFEPTPPGFGPPDDWEPGMPMPDKSQTKWLPRPTTHSPYGQTRKKLIGPGRKRPRPTKYPPAPTVDEGIKLLNESVSMNETIFNETSTEPTPETYTGLPTLGYNRRECRLNAVGIPVLHAESQYGKVGSWHRDVNPISPGMDRKRWVTDDFASPVLYEYVTEEELMNKKQKIKYYVDYMAAGTGNMIYNGSYYYHRHGSDFLVRYNLENAEQMQSRELGEIAAKDCGRKVDHTFELCNETDRDFWLYDRPHNYIDYAADENGLWVLYMRPDNAHLMVSKIEPDFYVVQTWELDVNGTELADAFVMCGVLYGLESAEDRDTFISYAFDLYNNQTLDVDIPWYNPYRGLTMLHYNPVDGRLYFFDSGKLLSVNVRIEAPEYDDEEEVGDNAN</sequence>
<dbReference type="AlphaFoldDB" id="A0A1I7S822"/>
<evidence type="ECO:0000256" key="5">
    <source>
        <dbReference type="SAM" id="MobiDB-lite"/>
    </source>
</evidence>